<dbReference type="GO" id="GO:0043022">
    <property type="term" value="F:ribosome binding"/>
    <property type="evidence" value="ECO:0007669"/>
    <property type="project" value="TreeGrafter"/>
</dbReference>
<dbReference type="PANTHER" id="PTHR30560">
    <property type="entry name" value="TRIGGER FACTOR CHAPERONE AND PEPTIDYL-PROLYL CIS/TRANS ISOMERASE"/>
    <property type="match status" value="1"/>
</dbReference>
<accession>X1SGE8</accession>
<comment type="caution">
    <text evidence="2">The sequence shown here is derived from an EMBL/GenBank/DDBJ whole genome shotgun (WGS) entry which is preliminary data.</text>
</comment>
<dbReference type="InterPro" id="IPR005215">
    <property type="entry name" value="Trig_fac"/>
</dbReference>
<sequence length="190" mass="21909">MKSNVKKLSECKREIELEIPENEVTEEFEKIIVQYSTRSKIRGFRPGKAPKEIIKRMYYSEIKESLINSLAPKALNNELKALNLSLAGMPIINDFYFKEGHPLRFKAQFEVWAEFSLPEYKNIKVKKKITSFSEKEVNESLEELRLKSAQYIPVEGRGVAEEDYVVAEIKGKDTKTKKHLPTEKVVILAG</sequence>
<dbReference type="InterPro" id="IPR036611">
    <property type="entry name" value="Trigger_fac_ribosome-bd_sf"/>
</dbReference>
<gene>
    <name evidence="2" type="ORF">S12H4_38425</name>
</gene>
<dbReference type="Pfam" id="PF05697">
    <property type="entry name" value="Trigger_N"/>
    <property type="match status" value="1"/>
</dbReference>
<reference evidence="2" key="1">
    <citation type="journal article" date="2014" name="Front. Microbiol.">
        <title>High frequency of phylogenetically diverse reductive dehalogenase-homologous genes in deep subseafloor sedimentary metagenomes.</title>
        <authorList>
            <person name="Kawai M."/>
            <person name="Futagami T."/>
            <person name="Toyoda A."/>
            <person name="Takaki Y."/>
            <person name="Nishi S."/>
            <person name="Hori S."/>
            <person name="Arai W."/>
            <person name="Tsubouchi T."/>
            <person name="Morono Y."/>
            <person name="Uchiyama I."/>
            <person name="Ito T."/>
            <person name="Fujiyama A."/>
            <person name="Inagaki F."/>
            <person name="Takami H."/>
        </authorList>
    </citation>
    <scope>NUCLEOTIDE SEQUENCE</scope>
    <source>
        <strain evidence="2">Expedition CK06-06</strain>
    </source>
</reference>
<dbReference type="Gene3D" id="1.10.3120.10">
    <property type="entry name" value="Trigger factor, C-terminal domain"/>
    <property type="match status" value="1"/>
</dbReference>
<dbReference type="PANTHER" id="PTHR30560:SF3">
    <property type="entry name" value="TRIGGER FACTOR-LIKE PROTEIN TIG, CHLOROPLASTIC"/>
    <property type="match status" value="1"/>
</dbReference>
<proteinExistence type="predicted"/>
<dbReference type="GO" id="GO:0003755">
    <property type="term" value="F:peptidyl-prolyl cis-trans isomerase activity"/>
    <property type="evidence" value="ECO:0007669"/>
    <property type="project" value="InterPro"/>
</dbReference>
<dbReference type="InterPro" id="IPR046357">
    <property type="entry name" value="PPIase_dom_sf"/>
</dbReference>
<dbReference type="GO" id="GO:0044183">
    <property type="term" value="F:protein folding chaperone"/>
    <property type="evidence" value="ECO:0007669"/>
    <property type="project" value="TreeGrafter"/>
</dbReference>
<dbReference type="Gene3D" id="3.10.50.40">
    <property type="match status" value="1"/>
</dbReference>
<dbReference type="GO" id="GO:0043335">
    <property type="term" value="P:protein unfolding"/>
    <property type="evidence" value="ECO:0007669"/>
    <property type="project" value="TreeGrafter"/>
</dbReference>
<feature type="non-terminal residue" evidence="2">
    <location>
        <position position="190"/>
    </location>
</feature>
<evidence type="ECO:0000259" key="1">
    <source>
        <dbReference type="Pfam" id="PF05697"/>
    </source>
</evidence>
<dbReference type="AlphaFoldDB" id="X1SGE8"/>
<dbReference type="GO" id="GO:0015031">
    <property type="term" value="P:protein transport"/>
    <property type="evidence" value="ECO:0007669"/>
    <property type="project" value="InterPro"/>
</dbReference>
<dbReference type="InterPro" id="IPR037041">
    <property type="entry name" value="Trigger_fac_C_sf"/>
</dbReference>
<name>X1SGE8_9ZZZZ</name>
<dbReference type="GO" id="GO:0051083">
    <property type="term" value="P:'de novo' cotranslational protein folding"/>
    <property type="evidence" value="ECO:0007669"/>
    <property type="project" value="TreeGrafter"/>
</dbReference>
<evidence type="ECO:0000313" key="2">
    <source>
        <dbReference type="EMBL" id="GAI92087.1"/>
    </source>
</evidence>
<organism evidence="2">
    <name type="scientific">marine sediment metagenome</name>
    <dbReference type="NCBI Taxonomy" id="412755"/>
    <lineage>
        <taxon>unclassified sequences</taxon>
        <taxon>metagenomes</taxon>
        <taxon>ecological metagenomes</taxon>
    </lineage>
</organism>
<dbReference type="Gene3D" id="3.30.70.1050">
    <property type="entry name" value="Trigger factor ribosome-binding domain"/>
    <property type="match status" value="1"/>
</dbReference>
<dbReference type="EMBL" id="BARW01023124">
    <property type="protein sequence ID" value="GAI92087.1"/>
    <property type="molecule type" value="Genomic_DNA"/>
</dbReference>
<dbReference type="InterPro" id="IPR008881">
    <property type="entry name" value="Trigger_fac_ribosome-bd_bac"/>
</dbReference>
<protein>
    <recommendedName>
        <fullName evidence="1">Trigger factor ribosome-binding bacterial domain-containing protein</fullName>
    </recommendedName>
</protein>
<feature type="domain" description="Trigger factor ribosome-binding bacterial" evidence="1">
    <location>
        <begin position="1"/>
        <end position="144"/>
    </location>
</feature>
<dbReference type="SUPFAM" id="SSF102735">
    <property type="entry name" value="Trigger factor ribosome-binding domain"/>
    <property type="match status" value="1"/>
</dbReference>